<proteinExistence type="predicted"/>
<keyword evidence="3" id="KW-1185">Reference proteome</keyword>
<protein>
    <submittedName>
        <fullName evidence="2">Uncharacterized protein</fullName>
    </submittedName>
</protein>
<dbReference type="Proteomes" id="UP000187283">
    <property type="component" value="Unassembled WGS sequence"/>
</dbReference>
<evidence type="ECO:0000313" key="2">
    <source>
        <dbReference type="EMBL" id="OMJ20765.1"/>
    </source>
</evidence>
<evidence type="ECO:0000256" key="1">
    <source>
        <dbReference type="SAM" id="MobiDB-lite"/>
    </source>
</evidence>
<feature type="compositionally biased region" description="Polar residues" evidence="1">
    <location>
        <begin position="1"/>
        <end position="10"/>
    </location>
</feature>
<accession>A0A1R1Y1R2</accession>
<comment type="caution">
    <text evidence="2">The sequence shown here is derived from an EMBL/GenBank/DDBJ whole genome shotgun (WGS) entry which is preliminary data.</text>
</comment>
<gene>
    <name evidence="2" type="ORF">AYI70_g3900</name>
</gene>
<name>A0A1R1Y1R2_9FUNG</name>
<feature type="compositionally biased region" description="Polar residues" evidence="1">
    <location>
        <begin position="26"/>
        <end position="36"/>
    </location>
</feature>
<sequence>MNLNNFLPSRTPSPPGSRYKEDYDNNTHPIASTSMRSDGDYEHGMDRGNSSHNCGFLKIYYASERRHVNCYHLIG</sequence>
<dbReference type="EMBL" id="LSSN01001155">
    <property type="protein sequence ID" value="OMJ20765.1"/>
    <property type="molecule type" value="Genomic_DNA"/>
</dbReference>
<organism evidence="2 3">
    <name type="scientific">Smittium culicis</name>
    <dbReference type="NCBI Taxonomy" id="133412"/>
    <lineage>
        <taxon>Eukaryota</taxon>
        <taxon>Fungi</taxon>
        <taxon>Fungi incertae sedis</taxon>
        <taxon>Zoopagomycota</taxon>
        <taxon>Kickxellomycotina</taxon>
        <taxon>Harpellomycetes</taxon>
        <taxon>Harpellales</taxon>
        <taxon>Legeriomycetaceae</taxon>
        <taxon>Smittium</taxon>
    </lineage>
</organism>
<dbReference type="AlphaFoldDB" id="A0A1R1Y1R2"/>
<feature type="region of interest" description="Disordered" evidence="1">
    <location>
        <begin position="1"/>
        <end position="44"/>
    </location>
</feature>
<reference evidence="2 3" key="1">
    <citation type="submission" date="2017-01" db="EMBL/GenBank/DDBJ databases">
        <authorList>
            <person name="Mah S.A."/>
            <person name="Swanson W.J."/>
            <person name="Moy G.W."/>
            <person name="Vacquier V.D."/>
        </authorList>
    </citation>
    <scope>NUCLEOTIDE SEQUENCE [LARGE SCALE GENOMIC DNA]</scope>
    <source>
        <strain evidence="2 3">GSMNP</strain>
    </source>
</reference>
<evidence type="ECO:0000313" key="3">
    <source>
        <dbReference type="Proteomes" id="UP000187283"/>
    </source>
</evidence>
<dbReference type="OrthoDB" id="10366802at2759"/>